<organism evidence="7 8">
    <name type="scientific">Congregibacter brevis</name>
    <dbReference type="NCBI Taxonomy" id="3081201"/>
    <lineage>
        <taxon>Bacteria</taxon>
        <taxon>Pseudomonadati</taxon>
        <taxon>Pseudomonadota</taxon>
        <taxon>Gammaproteobacteria</taxon>
        <taxon>Cellvibrionales</taxon>
        <taxon>Halieaceae</taxon>
        <taxon>Congregibacter</taxon>
    </lineage>
</organism>
<dbReference type="EC" id="1.14.11.-" evidence="7"/>
<evidence type="ECO:0000256" key="4">
    <source>
        <dbReference type="ARBA" id="ARBA00023002"/>
    </source>
</evidence>
<proteinExistence type="inferred from homology"/>
<evidence type="ECO:0000256" key="2">
    <source>
        <dbReference type="ARBA" id="ARBA00022723"/>
    </source>
</evidence>
<evidence type="ECO:0000313" key="7">
    <source>
        <dbReference type="EMBL" id="WOJ95901.1"/>
    </source>
</evidence>
<dbReference type="SUPFAM" id="SSF51197">
    <property type="entry name" value="Clavaminate synthase-like"/>
    <property type="match status" value="1"/>
</dbReference>
<dbReference type="Proteomes" id="UP001626549">
    <property type="component" value="Chromosome"/>
</dbReference>
<dbReference type="PANTHER" id="PTHR30468">
    <property type="entry name" value="ALPHA-KETOGLUTARATE-DEPENDENT SULFONATE DIOXYGENASE"/>
    <property type="match status" value="1"/>
</dbReference>
<evidence type="ECO:0000259" key="6">
    <source>
        <dbReference type="Pfam" id="PF02668"/>
    </source>
</evidence>
<dbReference type="Pfam" id="PF02668">
    <property type="entry name" value="TauD"/>
    <property type="match status" value="1"/>
</dbReference>
<dbReference type="EMBL" id="CP136865">
    <property type="protein sequence ID" value="WOJ95901.1"/>
    <property type="molecule type" value="Genomic_DNA"/>
</dbReference>
<protein>
    <submittedName>
        <fullName evidence="7">TauD/TfdA family dioxygenase</fullName>
        <ecNumber evidence="7">1.14.11.-</ecNumber>
    </submittedName>
</protein>
<keyword evidence="2" id="KW-0479">Metal-binding</keyword>
<sequence>MSISVEPSGQACGARVTGVDLSRPLSDDTIKALRGAWLEHHVLAFPEQTLRDDDLERFTQYFGPFGEDPFIAPIAGREHVIAIERRADEQAPLFAEAWHSDWSFQVTPPIGTCLYGITIPPKGGETLFANQHKALDTLPTELRQRIEGLVAIHSAKAGYAPDGMYGENDAASDRSMDIRPSPEAEAVQTHPLIRRHSETGRASLYSCLGYIIGIEGMSDEQAVELMMELYAWQTRDENLYTHEWEEGMLIMWDNRCLLHRATGGYDGHDRLLHRTTIGAGGL</sequence>
<comment type="similarity">
    <text evidence="1">Belongs to the TfdA dioxygenase family.</text>
</comment>
<dbReference type="GO" id="GO:0051213">
    <property type="term" value="F:dioxygenase activity"/>
    <property type="evidence" value="ECO:0007669"/>
    <property type="project" value="UniProtKB-KW"/>
</dbReference>
<dbReference type="InterPro" id="IPR003819">
    <property type="entry name" value="TauD/TfdA-like"/>
</dbReference>
<dbReference type="InterPro" id="IPR042098">
    <property type="entry name" value="TauD-like_sf"/>
</dbReference>
<accession>A0ABZ0IA00</accession>
<evidence type="ECO:0000256" key="3">
    <source>
        <dbReference type="ARBA" id="ARBA00022964"/>
    </source>
</evidence>
<name>A0ABZ0IA00_9GAMM</name>
<keyword evidence="5" id="KW-0408">Iron</keyword>
<feature type="domain" description="TauD/TfdA-like" evidence="6">
    <location>
        <begin position="5"/>
        <end position="276"/>
    </location>
</feature>
<reference evidence="7 8" key="1">
    <citation type="submission" date="2023-10" db="EMBL/GenBank/DDBJ databases">
        <title>Two novel species belonging to the OM43/NOR5 clade.</title>
        <authorList>
            <person name="Park M."/>
        </authorList>
    </citation>
    <scope>NUCLEOTIDE SEQUENCE [LARGE SCALE GENOMIC DNA]</scope>
    <source>
        <strain evidence="7 8">IMCC45268</strain>
    </source>
</reference>
<gene>
    <name evidence="7" type="ORF">R0137_11675</name>
</gene>
<dbReference type="Gene3D" id="3.60.130.10">
    <property type="entry name" value="Clavaminate synthase-like"/>
    <property type="match status" value="1"/>
</dbReference>
<dbReference type="InterPro" id="IPR051323">
    <property type="entry name" value="AtsK-like"/>
</dbReference>
<evidence type="ECO:0000313" key="8">
    <source>
        <dbReference type="Proteomes" id="UP001626549"/>
    </source>
</evidence>
<keyword evidence="3 7" id="KW-0223">Dioxygenase</keyword>
<keyword evidence="8" id="KW-1185">Reference proteome</keyword>
<dbReference type="PANTHER" id="PTHR30468:SF1">
    <property type="entry name" value="ALPHA-KETOGLUTARATE-DEPENDENT SULFONATE DIOXYGENASE"/>
    <property type="match status" value="1"/>
</dbReference>
<keyword evidence="4 7" id="KW-0560">Oxidoreductase</keyword>
<evidence type="ECO:0000256" key="5">
    <source>
        <dbReference type="ARBA" id="ARBA00023004"/>
    </source>
</evidence>
<dbReference type="RefSeq" id="WP_407326593.1">
    <property type="nucleotide sequence ID" value="NZ_CP136865.1"/>
</dbReference>
<evidence type="ECO:0000256" key="1">
    <source>
        <dbReference type="ARBA" id="ARBA00005896"/>
    </source>
</evidence>